<dbReference type="GO" id="GO:0003677">
    <property type="term" value="F:DNA binding"/>
    <property type="evidence" value="ECO:0007669"/>
    <property type="project" value="UniProtKB-KW"/>
</dbReference>
<keyword evidence="2" id="KW-0233">DNA recombination</keyword>
<evidence type="ECO:0000256" key="2">
    <source>
        <dbReference type="ARBA" id="ARBA00023172"/>
    </source>
</evidence>
<feature type="region of interest" description="Disordered" evidence="3">
    <location>
        <begin position="1"/>
        <end position="20"/>
    </location>
</feature>
<dbReference type="AlphaFoldDB" id="A0A6N9UY19"/>
<reference evidence="5 6" key="1">
    <citation type="submission" date="2020-01" db="EMBL/GenBank/DDBJ databases">
        <title>Insect and environment-associated Actinomycetes.</title>
        <authorList>
            <person name="Currrie C."/>
            <person name="Chevrette M."/>
            <person name="Carlson C."/>
            <person name="Stubbendieck R."/>
            <person name="Wendt-Pienkowski E."/>
        </authorList>
    </citation>
    <scope>NUCLEOTIDE SEQUENCE [LARGE SCALE GENOMIC DNA]</scope>
    <source>
        <strain evidence="5 6">SID14172</strain>
    </source>
</reference>
<dbReference type="SUPFAM" id="SSF47823">
    <property type="entry name" value="lambda integrase-like, N-terminal domain"/>
    <property type="match status" value="1"/>
</dbReference>
<dbReference type="EMBL" id="JAAGMB010000981">
    <property type="protein sequence ID" value="NEB22665.1"/>
    <property type="molecule type" value="Genomic_DNA"/>
</dbReference>
<dbReference type="InterPro" id="IPR013762">
    <property type="entry name" value="Integrase-like_cat_sf"/>
</dbReference>
<evidence type="ECO:0000259" key="4">
    <source>
        <dbReference type="PROSITE" id="PS51898"/>
    </source>
</evidence>
<dbReference type="Proteomes" id="UP000469545">
    <property type="component" value="Unassembled WGS sequence"/>
</dbReference>
<evidence type="ECO:0000256" key="1">
    <source>
        <dbReference type="ARBA" id="ARBA00023125"/>
    </source>
</evidence>
<accession>A0A6N9UY19</accession>
<dbReference type="Gene3D" id="1.10.443.10">
    <property type="entry name" value="Intergrase catalytic core"/>
    <property type="match status" value="1"/>
</dbReference>
<protein>
    <submittedName>
        <fullName evidence="5">Tyrosine-type recombinase/integrase</fullName>
    </submittedName>
</protein>
<dbReference type="GO" id="GO:0015074">
    <property type="term" value="P:DNA integration"/>
    <property type="evidence" value="ECO:0007669"/>
    <property type="project" value="InterPro"/>
</dbReference>
<dbReference type="InterPro" id="IPR002104">
    <property type="entry name" value="Integrase_catalytic"/>
</dbReference>
<gene>
    <name evidence="5" type="ORF">G3I46_40270</name>
</gene>
<feature type="region of interest" description="Disordered" evidence="3">
    <location>
        <begin position="417"/>
        <end position="443"/>
    </location>
</feature>
<evidence type="ECO:0000313" key="6">
    <source>
        <dbReference type="Proteomes" id="UP000469545"/>
    </source>
</evidence>
<dbReference type="Gene3D" id="1.10.150.130">
    <property type="match status" value="1"/>
</dbReference>
<proteinExistence type="predicted"/>
<dbReference type="GO" id="GO:0006310">
    <property type="term" value="P:DNA recombination"/>
    <property type="evidence" value="ECO:0007669"/>
    <property type="project" value="UniProtKB-KW"/>
</dbReference>
<comment type="caution">
    <text evidence="5">The sequence shown here is derived from an EMBL/GenBank/DDBJ whole genome shotgun (WGS) entry which is preliminary data.</text>
</comment>
<name>A0A6N9UY19_9ACTN</name>
<keyword evidence="6" id="KW-1185">Reference proteome</keyword>
<organism evidence="5 6">
    <name type="scientific">Streptomyces coelicoflavus</name>
    <dbReference type="NCBI Taxonomy" id="285562"/>
    <lineage>
        <taxon>Bacteria</taxon>
        <taxon>Bacillati</taxon>
        <taxon>Actinomycetota</taxon>
        <taxon>Actinomycetes</taxon>
        <taxon>Kitasatosporales</taxon>
        <taxon>Streptomycetaceae</taxon>
        <taxon>Streptomyces</taxon>
    </lineage>
</organism>
<sequence length="443" mass="48632">MSAVATSEAAEGTAAEATAADGEILDAEIVGEDERLLPAVPVDDAAPATPPAPAPYHVTRHTVLAEGELPPRSDGQPAFTATDFTVPDRVKKRIAERGARNTRVNRDSTRTRFEQWCRDEGRVARPTTTTANVAAYFGHLMETGKPDGGGRYSPDSLLAYCSRIVSWYPKGERPDASLVREMIEDYRLEEFIPAGGETERSAGLTLKYLVRVLAGIDETTRIGRRDAAVLVLQYGMLYRSVEVANLLVKHVRVDADGVWVWTAMSKTRRTGRGRWRFVRDRADLRTVARVRAWLADLRELREPVAQDQNPMDGEPAYLPAKPLFRALTTTGNLKRRQNATVRGLFLTGRAVNEMVKARAAAAGVALVNGLKVTSHSLRAGPNTDMAEALVPLAERNTAGDWSAASTLADDVYNRPDGTIDTSKHDPLDAVPLWGRPEREETIR</sequence>
<dbReference type="RefSeq" id="WP_164143718.1">
    <property type="nucleotide sequence ID" value="NZ_JAAGMB010000981.1"/>
</dbReference>
<keyword evidence="1" id="KW-0238">DNA-binding</keyword>
<dbReference type="InterPro" id="IPR010998">
    <property type="entry name" value="Integrase_recombinase_N"/>
</dbReference>
<feature type="domain" description="Tyr recombinase" evidence="4">
    <location>
        <begin position="199"/>
        <end position="425"/>
    </location>
</feature>
<evidence type="ECO:0000256" key="3">
    <source>
        <dbReference type="SAM" id="MobiDB-lite"/>
    </source>
</evidence>
<dbReference type="SUPFAM" id="SSF56349">
    <property type="entry name" value="DNA breaking-rejoining enzymes"/>
    <property type="match status" value="1"/>
</dbReference>
<dbReference type="PROSITE" id="PS51898">
    <property type="entry name" value="TYR_RECOMBINASE"/>
    <property type="match status" value="1"/>
</dbReference>
<dbReference type="InterPro" id="IPR011010">
    <property type="entry name" value="DNA_brk_join_enz"/>
</dbReference>
<evidence type="ECO:0000313" key="5">
    <source>
        <dbReference type="EMBL" id="NEB22665.1"/>
    </source>
</evidence>